<accession>A0ABN8T374</accession>
<organism evidence="2 3">
    <name type="scientific">Porites evermanni</name>
    <dbReference type="NCBI Taxonomy" id="104178"/>
    <lineage>
        <taxon>Eukaryota</taxon>
        <taxon>Metazoa</taxon>
        <taxon>Cnidaria</taxon>
        <taxon>Anthozoa</taxon>
        <taxon>Hexacorallia</taxon>
        <taxon>Scleractinia</taxon>
        <taxon>Fungiina</taxon>
        <taxon>Poritidae</taxon>
        <taxon>Porites</taxon>
    </lineage>
</organism>
<feature type="compositionally biased region" description="Polar residues" evidence="1">
    <location>
        <begin position="23"/>
        <end position="35"/>
    </location>
</feature>
<feature type="region of interest" description="Disordered" evidence="1">
    <location>
        <begin position="1"/>
        <end position="82"/>
    </location>
</feature>
<name>A0ABN8T374_9CNID</name>
<proteinExistence type="predicted"/>
<dbReference type="Proteomes" id="UP001159427">
    <property type="component" value="Unassembled WGS sequence"/>
</dbReference>
<feature type="compositionally biased region" description="Low complexity" evidence="1">
    <location>
        <begin position="71"/>
        <end position="82"/>
    </location>
</feature>
<gene>
    <name evidence="2" type="ORF">PEVE_00036344</name>
</gene>
<keyword evidence="3" id="KW-1185">Reference proteome</keyword>
<sequence length="82" mass="8966">MMMKGNNKPQKVNAIMDHLRSFAESTQTNKQSSLSVEEVDDHDECEEDEGDEALPTCPSDEDFVLGEIGGSSNQPSESESDS</sequence>
<comment type="caution">
    <text evidence="2">The sequence shown here is derived from an EMBL/GenBank/DDBJ whole genome shotgun (WGS) entry which is preliminary data.</text>
</comment>
<reference evidence="2 3" key="1">
    <citation type="submission" date="2022-05" db="EMBL/GenBank/DDBJ databases">
        <authorList>
            <consortium name="Genoscope - CEA"/>
            <person name="William W."/>
        </authorList>
    </citation>
    <scope>NUCLEOTIDE SEQUENCE [LARGE SCALE GENOMIC DNA]</scope>
</reference>
<evidence type="ECO:0000256" key="1">
    <source>
        <dbReference type="SAM" id="MobiDB-lite"/>
    </source>
</evidence>
<evidence type="ECO:0000313" key="3">
    <source>
        <dbReference type="Proteomes" id="UP001159427"/>
    </source>
</evidence>
<protein>
    <submittedName>
        <fullName evidence="2">Uncharacterized protein</fullName>
    </submittedName>
</protein>
<feature type="compositionally biased region" description="Acidic residues" evidence="1">
    <location>
        <begin position="37"/>
        <end position="52"/>
    </location>
</feature>
<evidence type="ECO:0000313" key="2">
    <source>
        <dbReference type="EMBL" id="CAH3198651.1"/>
    </source>
</evidence>
<dbReference type="EMBL" id="CALNXI010005790">
    <property type="protein sequence ID" value="CAH3198651.1"/>
    <property type="molecule type" value="Genomic_DNA"/>
</dbReference>